<dbReference type="EMBL" id="ABXJ01000061">
    <property type="protein sequence ID" value="EEA90706.1"/>
    <property type="molecule type" value="Genomic_DNA"/>
</dbReference>
<accession>B6GAJ4</accession>
<name>B6GAJ4_9ACTN</name>
<comment type="caution">
    <text evidence="1">The sequence shown here is derived from an EMBL/GenBank/DDBJ whole genome shotgun (WGS) entry which is preliminary data.</text>
</comment>
<reference evidence="1 2" key="2">
    <citation type="submission" date="2008-10" db="EMBL/GenBank/DDBJ databases">
        <authorList>
            <person name="Fulton L."/>
            <person name="Clifton S."/>
            <person name="Fulton B."/>
            <person name="Xu J."/>
            <person name="Minx P."/>
            <person name="Pepin K.H."/>
            <person name="Johnson M."/>
            <person name="Thiruvilangam P."/>
            <person name="Bhonagiri V."/>
            <person name="Nash W.E."/>
            <person name="Mardis E.R."/>
            <person name="Wilson R.K."/>
        </authorList>
    </citation>
    <scope>NUCLEOTIDE SEQUENCE [LARGE SCALE GENOMIC DNA]</scope>
    <source>
        <strain evidence="1 2">DSM 13279</strain>
    </source>
</reference>
<keyword evidence="2" id="KW-1185">Reference proteome</keyword>
<protein>
    <submittedName>
        <fullName evidence="1">Uncharacterized protein</fullName>
    </submittedName>
</protein>
<organism evidence="1 2">
    <name type="scientific">Collinsella stercoris DSM 13279</name>
    <dbReference type="NCBI Taxonomy" id="445975"/>
    <lineage>
        <taxon>Bacteria</taxon>
        <taxon>Bacillati</taxon>
        <taxon>Actinomycetota</taxon>
        <taxon>Coriobacteriia</taxon>
        <taxon>Coriobacteriales</taxon>
        <taxon>Coriobacteriaceae</taxon>
        <taxon>Collinsella</taxon>
    </lineage>
</organism>
<dbReference type="STRING" id="445975.COLSTE_01094"/>
<sequence length="77" mass="8275">MVEIGDALIGDQGFFSFATVPAFMSAVGGSLGNVVRIDLSTYDYVRPVTPFAVFRYWLIGQPGATVSGLKVTVWSRA</sequence>
<gene>
    <name evidence="1" type="ORF">COLSTE_01094</name>
</gene>
<dbReference type="Proteomes" id="UP000003560">
    <property type="component" value="Unassembled WGS sequence"/>
</dbReference>
<evidence type="ECO:0000313" key="1">
    <source>
        <dbReference type="EMBL" id="EEA90706.1"/>
    </source>
</evidence>
<dbReference type="AlphaFoldDB" id="B6GAJ4"/>
<proteinExistence type="predicted"/>
<dbReference type="GeneID" id="98001948"/>
<evidence type="ECO:0000313" key="2">
    <source>
        <dbReference type="Proteomes" id="UP000003560"/>
    </source>
</evidence>
<reference evidence="1 2" key="1">
    <citation type="submission" date="2008-10" db="EMBL/GenBank/DDBJ databases">
        <title>Draft genome sequence of Collinsella stercoris (DSM 13279).</title>
        <authorList>
            <person name="Sudarsanam P."/>
            <person name="Ley R."/>
            <person name="Guruge J."/>
            <person name="Turnbaugh P.J."/>
            <person name="Mahowald M."/>
            <person name="Liep D."/>
            <person name="Gordon J."/>
        </authorList>
    </citation>
    <scope>NUCLEOTIDE SEQUENCE [LARGE SCALE GENOMIC DNA]</scope>
    <source>
        <strain evidence="1 2">DSM 13279</strain>
    </source>
</reference>
<dbReference type="HOGENOM" id="CLU_198130_0_0_11"/>
<dbReference type="RefSeq" id="WP_006720747.1">
    <property type="nucleotide sequence ID" value="NZ_CP085935.1"/>
</dbReference>